<dbReference type="EMBL" id="MU006585">
    <property type="protein sequence ID" value="KAF2745023.1"/>
    <property type="molecule type" value="Genomic_DNA"/>
</dbReference>
<keyword evidence="1" id="KW-1133">Transmembrane helix</keyword>
<dbReference type="PANTHER" id="PTHR37544:SF3">
    <property type="entry name" value="SPRAY"/>
    <property type="match status" value="1"/>
</dbReference>
<organism evidence="2 3">
    <name type="scientific">Sporormia fimetaria CBS 119925</name>
    <dbReference type="NCBI Taxonomy" id="1340428"/>
    <lineage>
        <taxon>Eukaryota</taxon>
        <taxon>Fungi</taxon>
        <taxon>Dikarya</taxon>
        <taxon>Ascomycota</taxon>
        <taxon>Pezizomycotina</taxon>
        <taxon>Dothideomycetes</taxon>
        <taxon>Pleosporomycetidae</taxon>
        <taxon>Pleosporales</taxon>
        <taxon>Sporormiaceae</taxon>
        <taxon>Sporormia</taxon>
    </lineage>
</organism>
<dbReference type="Proteomes" id="UP000799440">
    <property type="component" value="Unassembled WGS sequence"/>
</dbReference>
<evidence type="ECO:0000256" key="1">
    <source>
        <dbReference type="SAM" id="Phobius"/>
    </source>
</evidence>
<dbReference type="PANTHER" id="PTHR37544">
    <property type="entry name" value="SPRAY-RELATED"/>
    <property type="match status" value="1"/>
</dbReference>
<feature type="transmembrane region" description="Helical" evidence="1">
    <location>
        <begin position="579"/>
        <end position="601"/>
    </location>
</feature>
<keyword evidence="3" id="KW-1185">Reference proteome</keyword>
<dbReference type="Pfam" id="PF11915">
    <property type="entry name" value="DUF3433"/>
    <property type="match status" value="2"/>
</dbReference>
<name>A0A6A6V4N7_9PLEO</name>
<feature type="transmembrane region" description="Helical" evidence="1">
    <location>
        <begin position="1206"/>
        <end position="1226"/>
    </location>
</feature>
<evidence type="ECO:0000313" key="3">
    <source>
        <dbReference type="Proteomes" id="UP000799440"/>
    </source>
</evidence>
<evidence type="ECO:0000313" key="2">
    <source>
        <dbReference type="EMBL" id="KAF2745023.1"/>
    </source>
</evidence>
<feature type="transmembrane region" description="Helical" evidence="1">
    <location>
        <begin position="698"/>
        <end position="721"/>
    </location>
</feature>
<feature type="transmembrane region" description="Helical" evidence="1">
    <location>
        <begin position="98"/>
        <end position="117"/>
    </location>
</feature>
<accession>A0A6A6V4N7</accession>
<reference evidence="2" key="1">
    <citation type="journal article" date="2020" name="Stud. Mycol.">
        <title>101 Dothideomycetes genomes: a test case for predicting lifestyles and emergence of pathogens.</title>
        <authorList>
            <person name="Haridas S."/>
            <person name="Albert R."/>
            <person name="Binder M."/>
            <person name="Bloem J."/>
            <person name="Labutti K."/>
            <person name="Salamov A."/>
            <person name="Andreopoulos B."/>
            <person name="Baker S."/>
            <person name="Barry K."/>
            <person name="Bills G."/>
            <person name="Bluhm B."/>
            <person name="Cannon C."/>
            <person name="Castanera R."/>
            <person name="Culley D."/>
            <person name="Daum C."/>
            <person name="Ezra D."/>
            <person name="Gonzalez J."/>
            <person name="Henrissat B."/>
            <person name="Kuo A."/>
            <person name="Liang C."/>
            <person name="Lipzen A."/>
            <person name="Lutzoni F."/>
            <person name="Magnuson J."/>
            <person name="Mondo S."/>
            <person name="Nolan M."/>
            <person name="Ohm R."/>
            <person name="Pangilinan J."/>
            <person name="Park H.-J."/>
            <person name="Ramirez L."/>
            <person name="Alfaro M."/>
            <person name="Sun H."/>
            <person name="Tritt A."/>
            <person name="Yoshinaga Y."/>
            <person name="Zwiers L.-H."/>
            <person name="Turgeon B."/>
            <person name="Goodwin S."/>
            <person name="Spatafora J."/>
            <person name="Crous P."/>
            <person name="Grigoriev I."/>
        </authorList>
    </citation>
    <scope>NUCLEOTIDE SEQUENCE</scope>
    <source>
        <strain evidence="2">CBS 119925</strain>
    </source>
</reference>
<proteinExistence type="predicted"/>
<keyword evidence="1" id="KW-0812">Transmembrane</keyword>
<feature type="transmembrane region" description="Helical" evidence="1">
    <location>
        <begin position="164"/>
        <end position="181"/>
    </location>
</feature>
<protein>
    <submittedName>
        <fullName evidence="2">Uncharacterized protein</fullName>
    </submittedName>
</protein>
<gene>
    <name evidence="2" type="ORF">M011DRAFT_470037</name>
</gene>
<keyword evidence="1" id="KW-0472">Membrane</keyword>
<sequence>MDSTTPKIPLVTVAPTTISFQERILSTFDWRYNRKVDVSKSHSAWRPAAFKIRILLIAALSCWALIVILQWQLIRSQRNGGIITIPANEELPFGRQFLYLYFPTIIAVIFGIFWSWVDLQVKRMEPYYQLSKPGGALGKDSLLLQYPFDFIPFVPFYALRRGHWAVFWAGTAVLLVTWGFVPIQAGIFTTDTIAKVVDHTAQQSTGFVPAGVQNTTLGLRFAQSAYNIIWLNESLPAYMTRDYVLAPFRVQGVQTLGVDETWTARTNLYSVDVECEQPSLVIFPKRTRAPHDAGAPPVVVGGNHTEVGSSRFGCWYQQFPDHSNDTFATPSDFQDSEKTDVSFGKEFTAAYIGFWRTDERHDLRFKCDDNDYENVDKDKTFALAFTRNKKDPNDPPQNGTYLFCRSHYYSQEVVAEIDARTKAPLRVNRTGSKQPLPEDMWDSHFYGHFFHSGEGPPMFSMAEGDIRGGLPATSMPSSRSRLEHMPLTVPDDIDDPNRDLTAGSPGTSGLKMVGYAIGAANRPLPELLDPQVLRSSYEAAYRILFGRSMVEILDRRFTETTEVSATVRFKTDAVVLVPVFVYIAEGLLAVVSVCAMALVWISLKRKWNLRSDPATIAEIMSLVADSTDLLEEFSHLDVLRMEELERFWNEKHFRLSNDIQKTTITSEHNTDAGEFHGHIFLIDPDIPRIPKPVRPLEFRAFIVLSFSALLFAILVTLTILWVKTQPHGLPRSSNDPIVRQILENFIPTAIGTQIEPVWLLLNRLLCMLQPLEELRKGEASPKRSITADYSSLPPQLVIWKALRNSHFKLATVCLMALLSNILAVAFSGLFAERSILVPHPVTLQVPYQERLASPVRADYNYFHEYSLVAESNYTANNSLPSWTDDRFFYVPFMDSASGNSTAGFKARTTAYGAIMECEHLPTTRYTQRFWYEYGDALAGMDFNFTLVDPEGKDVTCSTMDTKSVVPTQRKNPAYPFDASTDSIAVCSVTPALEVTIPLNATARGSDLPTERDEDFCAQTTLMGWMRDPDMICNKEKATNLTTQGFDDKNALFVGCQSKLIMGEAEVYVDHAGRVQNASLLSVNRDLSSELLERHFNNSGRDLFGRANGAIFRPTLPKWHNDSEAIDAFHYFLGRHAGDARMLDPNLPLPTFEDAISRINPVYSKLFAIWMGLYAEELLVRSAPDTMSTIDGQGFELQTRLFLSKEAFYIAEVILAIYVIVTIAVYLRRPGRFLPRMPTTIGATIGLFAASSAVQSMRGTSVMTRKEREKMLEDEGCRYGYGTFVGHDGNLHVGIEKHPIVSVTQPTGVIKRVTAKLPSGLSRKSTTEKMSR</sequence>
<dbReference type="InterPro" id="IPR021840">
    <property type="entry name" value="DUF3433"/>
</dbReference>
<dbReference type="OrthoDB" id="3248909at2759"/>
<feature type="transmembrane region" description="Helical" evidence="1">
    <location>
        <begin position="54"/>
        <end position="74"/>
    </location>
</feature>